<proteinExistence type="inferred from homology"/>
<evidence type="ECO:0000313" key="12">
    <source>
        <dbReference type="Proteomes" id="UP000005555"/>
    </source>
</evidence>
<evidence type="ECO:0000256" key="2">
    <source>
        <dbReference type="ARBA" id="ARBA00009772"/>
    </source>
</evidence>
<evidence type="ECO:0000256" key="5">
    <source>
        <dbReference type="ARBA" id="ARBA00022692"/>
    </source>
</evidence>
<keyword evidence="8 10" id="KW-0975">Bacterial flagellum</keyword>
<feature type="transmembrane region" description="Helical" evidence="10">
    <location>
        <begin position="122"/>
        <end position="149"/>
    </location>
</feature>
<dbReference type="PANTHER" id="PTHR30065:SF8">
    <property type="entry name" value="FLAGELLAR BIOSYNTHETIC PROTEIN FLIR"/>
    <property type="match status" value="1"/>
</dbReference>
<comment type="caution">
    <text evidence="11">The sequence shown here is derived from an EMBL/GenBank/DDBJ whole genome shotgun (WGS) entry which is preliminary data.</text>
</comment>
<accession>Q1YV75</accession>
<dbReference type="Pfam" id="PF01311">
    <property type="entry name" value="Bac_export_1"/>
    <property type="match status" value="1"/>
</dbReference>
<evidence type="ECO:0000256" key="9">
    <source>
        <dbReference type="NCBIfam" id="TIGR01400"/>
    </source>
</evidence>
<keyword evidence="5 10" id="KW-0812">Transmembrane</keyword>
<reference evidence="11 12" key="1">
    <citation type="submission" date="2006-03" db="EMBL/GenBank/DDBJ databases">
        <authorList>
            <person name="Giovannoni S.J."/>
            <person name="Cho J.-C."/>
            <person name="Ferriera S."/>
            <person name="Johnson J."/>
            <person name="Kravitz S."/>
            <person name="Halpern A."/>
            <person name="Remington K."/>
            <person name="Beeson K."/>
            <person name="Tran B."/>
            <person name="Rogers Y.-H."/>
            <person name="Friedman R."/>
            <person name="Venter J.C."/>
        </authorList>
    </citation>
    <scope>NUCLEOTIDE SEQUENCE [LARGE SCALE GENOMIC DNA]</scope>
    <source>
        <strain evidence="11 12">HTCC2207</strain>
    </source>
</reference>
<dbReference type="GO" id="GO:0005886">
    <property type="term" value="C:plasma membrane"/>
    <property type="evidence" value="ECO:0007669"/>
    <property type="project" value="UniProtKB-SubCell"/>
</dbReference>
<feature type="transmembrane region" description="Helical" evidence="10">
    <location>
        <begin position="77"/>
        <end position="102"/>
    </location>
</feature>
<keyword evidence="4 10" id="KW-1003">Cell membrane</keyword>
<keyword evidence="6 10" id="KW-1133">Transmembrane helix</keyword>
<evidence type="ECO:0000256" key="3">
    <source>
        <dbReference type="ARBA" id="ARBA00021717"/>
    </source>
</evidence>
<dbReference type="AlphaFoldDB" id="Q1YV75"/>
<evidence type="ECO:0000256" key="4">
    <source>
        <dbReference type="ARBA" id="ARBA00022475"/>
    </source>
</evidence>
<gene>
    <name evidence="11" type="ORF">GB2207_08491</name>
</gene>
<protein>
    <recommendedName>
        <fullName evidence="3 9">Flagellar biosynthetic protein FliR</fullName>
    </recommendedName>
</protein>
<dbReference type="PRINTS" id="PR00953">
    <property type="entry name" value="TYPE3IMRPROT"/>
</dbReference>
<feature type="transmembrane region" description="Helical" evidence="10">
    <location>
        <begin position="170"/>
        <end position="195"/>
    </location>
</feature>
<dbReference type="PANTHER" id="PTHR30065">
    <property type="entry name" value="FLAGELLAR BIOSYNTHETIC PROTEIN FLIR"/>
    <property type="match status" value="1"/>
</dbReference>
<dbReference type="InterPro" id="IPR002010">
    <property type="entry name" value="T3SS_IM_R"/>
</dbReference>
<keyword evidence="12" id="KW-1185">Reference proteome</keyword>
<evidence type="ECO:0000256" key="1">
    <source>
        <dbReference type="ARBA" id="ARBA00002578"/>
    </source>
</evidence>
<dbReference type="NCBIfam" id="TIGR01400">
    <property type="entry name" value="fliR"/>
    <property type="match status" value="1"/>
</dbReference>
<dbReference type="Proteomes" id="UP000005555">
    <property type="component" value="Unassembled WGS sequence"/>
</dbReference>
<dbReference type="EMBL" id="AAPI01000001">
    <property type="protein sequence ID" value="EAS47833.1"/>
    <property type="molecule type" value="Genomic_DNA"/>
</dbReference>
<dbReference type="GO" id="GO:0044780">
    <property type="term" value="P:bacterial-type flagellum assembly"/>
    <property type="evidence" value="ECO:0007669"/>
    <property type="project" value="UniProtKB-UniRule"/>
</dbReference>
<evidence type="ECO:0000313" key="11">
    <source>
        <dbReference type="EMBL" id="EAS47833.1"/>
    </source>
</evidence>
<evidence type="ECO:0000256" key="8">
    <source>
        <dbReference type="ARBA" id="ARBA00023143"/>
    </source>
</evidence>
<comment type="similarity">
    <text evidence="2 10">Belongs to the FliR/MopE/SpaR family.</text>
</comment>
<dbReference type="OrthoDB" id="9797790at2"/>
<evidence type="ECO:0000256" key="10">
    <source>
        <dbReference type="RuleBase" id="RU362071"/>
    </source>
</evidence>
<evidence type="ECO:0000256" key="6">
    <source>
        <dbReference type="ARBA" id="ARBA00022989"/>
    </source>
</evidence>
<keyword evidence="7 10" id="KW-0472">Membrane</keyword>
<sequence>MDILVAEVVQRFYTLLWPMIRVSAFLLASPFFSLRAVNVRVRVLLAALLTLMIYPLVDWPIIDPYSAAGLREIFNQILIGTVMGMLLQIVNASLVIGGQAVSSAMGLGMANMIDPNMGNVPVISQFFIICSTLIFMGIGGHVLVISLILESFKTLPVGQMLAPDMLMAVLLQWSSMIFLGGLLLALPIMVSLLFVNIGVGVITRAAPALNIFAVGFPAMIMVGMVLLATSMTSIGYRIQWLWRESFNVVGQALGVT</sequence>
<dbReference type="STRING" id="314287.GB2207_08491"/>
<comment type="function">
    <text evidence="1 10">Role in flagellar biosynthesis.</text>
</comment>
<dbReference type="InterPro" id="IPR006303">
    <property type="entry name" value="FliR"/>
</dbReference>
<feature type="transmembrane region" description="Helical" evidence="10">
    <location>
        <begin position="39"/>
        <end position="57"/>
    </location>
</feature>
<dbReference type="GO" id="GO:0006605">
    <property type="term" value="P:protein targeting"/>
    <property type="evidence" value="ECO:0007669"/>
    <property type="project" value="UniProtKB-UniRule"/>
</dbReference>
<feature type="transmembrane region" description="Helical" evidence="10">
    <location>
        <begin position="207"/>
        <end position="228"/>
    </location>
</feature>
<dbReference type="GO" id="GO:0009425">
    <property type="term" value="C:bacterial-type flagellum basal body"/>
    <property type="evidence" value="ECO:0007669"/>
    <property type="project" value="UniProtKB-SubCell"/>
</dbReference>
<feature type="transmembrane region" description="Helical" evidence="10">
    <location>
        <begin position="12"/>
        <end position="33"/>
    </location>
</feature>
<name>Q1YV75_9GAMM</name>
<evidence type="ECO:0000256" key="7">
    <source>
        <dbReference type="ARBA" id="ARBA00023136"/>
    </source>
</evidence>
<comment type="subcellular location">
    <subcellularLocation>
        <location evidence="10">Cell membrane</location>
        <topology evidence="10">Multi-pass membrane protein</topology>
    </subcellularLocation>
    <subcellularLocation>
        <location evidence="10">Bacterial flagellum basal body</location>
    </subcellularLocation>
</comment>
<organism evidence="11 12">
    <name type="scientific">gamma proteobacterium HTCC2207</name>
    <dbReference type="NCBI Taxonomy" id="314287"/>
    <lineage>
        <taxon>Bacteria</taxon>
        <taxon>Pseudomonadati</taxon>
        <taxon>Pseudomonadota</taxon>
        <taxon>Gammaproteobacteria</taxon>
        <taxon>Cellvibrionales</taxon>
        <taxon>Porticoccaceae</taxon>
        <taxon>SAR92 clade</taxon>
    </lineage>
</organism>
<dbReference type="eggNOG" id="COG1684">
    <property type="taxonomic scope" value="Bacteria"/>
</dbReference>
<dbReference type="HOGENOM" id="CLU_063626_4_0_6"/>